<organism evidence="6 8">
    <name type="scientific">Formosa algae</name>
    <dbReference type="NCBI Taxonomy" id="225843"/>
    <lineage>
        <taxon>Bacteria</taxon>
        <taxon>Pseudomonadati</taxon>
        <taxon>Bacteroidota</taxon>
        <taxon>Flavobacteriia</taxon>
        <taxon>Flavobacteriales</taxon>
        <taxon>Flavobacteriaceae</taxon>
        <taxon>Formosa</taxon>
    </lineage>
</organism>
<dbReference type="CDD" id="cd04192">
    <property type="entry name" value="GT_2_like_e"/>
    <property type="match status" value="1"/>
</dbReference>
<keyword evidence="4" id="KW-0812">Transmembrane</keyword>
<evidence type="ECO:0000313" key="6">
    <source>
        <dbReference type="EMBL" id="MBP1839154.1"/>
    </source>
</evidence>
<dbReference type="RefSeq" id="WP_057782304.1">
    <property type="nucleotide sequence ID" value="NZ_JAGGJQ010000002.1"/>
</dbReference>
<feature type="transmembrane region" description="Helical" evidence="4">
    <location>
        <begin position="284"/>
        <end position="304"/>
    </location>
</feature>
<feature type="transmembrane region" description="Helical" evidence="4">
    <location>
        <begin position="6"/>
        <end position="24"/>
    </location>
</feature>
<dbReference type="EMBL" id="JAGGJQ010000002">
    <property type="protein sequence ID" value="MBP1839154.1"/>
    <property type="molecule type" value="Genomic_DNA"/>
</dbReference>
<name>A0A9X0YIL0_9FLAO</name>
<comment type="similarity">
    <text evidence="1">Belongs to the glycosyltransferase 2 family.</text>
</comment>
<keyword evidence="3" id="KW-0808">Transferase</keyword>
<dbReference type="InterPro" id="IPR029044">
    <property type="entry name" value="Nucleotide-diphossugar_trans"/>
</dbReference>
<accession>A0A9X0YIL0</accession>
<proteinExistence type="inferred from homology"/>
<keyword evidence="4" id="KW-0472">Membrane</keyword>
<evidence type="ECO:0000256" key="1">
    <source>
        <dbReference type="ARBA" id="ARBA00006739"/>
    </source>
</evidence>
<gene>
    <name evidence="6" type="ORF">J2Z56_001060</name>
    <name evidence="7" type="ORF">J2Z57_000353</name>
</gene>
<reference evidence="6" key="1">
    <citation type="submission" date="2021-03" db="EMBL/GenBank/DDBJ databases">
        <title>Genomic Encyclopedia of Type Strains, Phase IV (KMG-IV): sequencing the most valuable type-strain genomes for metagenomic binning, comparative biology and taxonomic classification.</title>
        <authorList>
            <person name="Goeker M."/>
        </authorList>
    </citation>
    <scope>NUCLEOTIDE SEQUENCE</scope>
    <source>
        <strain evidence="6">DSM 15523</strain>
        <strain evidence="7 9">DSM 16476</strain>
    </source>
</reference>
<protein>
    <submittedName>
        <fullName evidence="6">Cellulose synthase/poly-beta-1,6-N-acetylglucosamine synthase-like glycosyltransferase</fullName>
    </submittedName>
</protein>
<dbReference type="Gene3D" id="3.90.550.10">
    <property type="entry name" value="Spore Coat Polysaccharide Biosynthesis Protein SpsA, Chain A"/>
    <property type="match status" value="1"/>
</dbReference>
<feature type="domain" description="Glycosyltransferase 2-like" evidence="5">
    <location>
        <begin position="41"/>
        <end position="151"/>
    </location>
</feature>
<evidence type="ECO:0000313" key="7">
    <source>
        <dbReference type="EMBL" id="MDQ0333931.1"/>
    </source>
</evidence>
<evidence type="ECO:0000313" key="9">
    <source>
        <dbReference type="Proteomes" id="UP001231587"/>
    </source>
</evidence>
<dbReference type="InterPro" id="IPR001173">
    <property type="entry name" value="Glyco_trans_2-like"/>
</dbReference>
<dbReference type="EMBL" id="JAUSUU010000001">
    <property type="protein sequence ID" value="MDQ0333931.1"/>
    <property type="molecule type" value="Genomic_DNA"/>
</dbReference>
<evidence type="ECO:0000313" key="8">
    <source>
        <dbReference type="Proteomes" id="UP001138672"/>
    </source>
</evidence>
<dbReference type="PANTHER" id="PTHR43630">
    <property type="entry name" value="POLY-BETA-1,6-N-ACETYL-D-GLUCOSAMINE SYNTHASE"/>
    <property type="match status" value="1"/>
</dbReference>
<feature type="transmembrane region" description="Helical" evidence="4">
    <location>
        <begin position="341"/>
        <end position="364"/>
    </location>
</feature>
<dbReference type="Proteomes" id="UP001138672">
    <property type="component" value="Unassembled WGS sequence"/>
</dbReference>
<keyword evidence="2" id="KW-0328">Glycosyltransferase</keyword>
<evidence type="ECO:0000259" key="5">
    <source>
        <dbReference type="Pfam" id="PF00535"/>
    </source>
</evidence>
<dbReference type="GO" id="GO:0016757">
    <property type="term" value="F:glycosyltransferase activity"/>
    <property type="evidence" value="ECO:0007669"/>
    <property type="project" value="UniProtKB-KW"/>
</dbReference>
<dbReference type="SUPFAM" id="SSF53448">
    <property type="entry name" value="Nucleotide-diphospho-sugar transferases"/>
    <property type="match status" value="1"/>
</dbReference>
<evidence type="ECO:0000256" key="2">
    <source>
        <dbReference type="ARBA" id="ARBA00022676"/>
    </source>
</evidence>
<dbReference type="AlphaFoldDB" id="A0A9X0YIL0"/>
<dbReference type="OrthoDB" id="9805625at2"/>
<dbReference type="Pfam" id="PF00535">
    <property type="entry name" value="Glycos_transf_2"/>
    <property type="match status" value="1"/>
</dbReference>
<keyword evidence="9" id="KW-1185">Reference proteome</keyword>
<keyword evidence="4" id="KW-1133">Transmembrane helix</keyword>
<dbReference type="PANTHER" id="PTHR43630:SF1">
    <property type="entry name" value="POLY-BETA-1,6-N-ACETYL-D-GLUCOSAMINE SYNTHASE"/>
    <property type="match status" value="1"/>
</dbReference>
<evidence type="ECO:0000256" key="4">
    <source>
        <dbReference type="SAM" id="Phobius"/>
    </source>
</evidence>
<dbReference type="Proteomes" id="UP001231587">
    <property type="component" value="Unassembled WGS sequence"/>
</dbReference>
<evidence type="ECO:0000256" key="3">
    <source>
        <dbReference type="ARBA" id="ARBA00022679"/>
    </source>
</evidence>
<comment type="caution">
    <text evidence="6">The sequence shown here is derived from an EMBL/GenBank/DDBJ whole genome shotgun (WGS) entry which is preliminary data.</text>
</comment>
<sequence length="376" mass="43022">MIIFSIIILILYTGLIGSLCYGFTRVKPFKAEVTSSFTGFTIIIPFRNEAEHLPELLHSISKLNYPKNRFEILLINDGSEDVSETIVTEFINTQPELHVSLLQNKRVSQSPKKDAISLAISKSKYDWMITTDADCVLPKTWLNTYNSFIQQYKSCLFIVAPITYLTTPKFLNIFQWFDVMSLQGATLGGFGINIPFLCNGANLAYTKEAFYNVNGFAENDTIASGDDIFLLEKISHQFPESVRYLKSKEAVIYTHAQPTISDLISQRIRWASKTKAYKNNFSKITGLLVLSMNALLVCLFIFMYFGSMSLGHYCCILFIKWSIDYVLIYQSATFFNQKKELKWYGLVAIVYPIFCTYVAVASFFTSYTWKDRVFKS</sequence>